<evidence type="ECO:0000313" key="2">
    <source>
        <dbReference type="Proteomes" id="UP001465755"/>
    </source>
</evidence>
<proteinExistence type="predicted"/>
<dbReference type="AlphaFoldDB" id="A0AAW1P3H5"/>
<name>A0AAW1P3H5_9CHLO</name>
<comment type="caution">
    <text evidence="1">The sequence shown here is derived from an EMBL/GenBank/DDBJ whole genome shotgun (WGS) entry which is preliminary data.</text>
</comment>
<dbReference type="EMBL" id="JALJOQ010000058">
    <property type="protein sequence ID" value="KAK9803512.1"/>
    <property type="molecule type" value="Genomic_DNA"/>
</dbReference>
<keyword evidence="2" id="KW-1185">Reference proteome</keyword>
<accession>A0AAW1P3H5</accession>
<dbReference type="Proteomes" id="UP001465755">
    <property type="component" value="Unassembled WGS sequence"/>
</dbReference>
<sequence length="191" mass="20997">MDAFVQARKPRRASRALLGKDHGIQDYTRTSGENVKEVFQKYGAHAGRVVSGDPAKAAHEATQAWSECKGPNSLGDALCRFQEMDVLNLPSSNYNCMLEAVRVAMLHMEGAVKEDWRSAVLEGAQAMREKLSKRYGEWLPQLQEIGAEGALLERLAKHQQLLVDSLAESTPGSNDQLPVDVLGVRVPKEVA</sequence>
<protein>
    <submittedName>
        <fullName evidence="1">Uncharacterized protein</fullName>
    </submittedName>
</protein>
<gene>
    <name evidence="1" type="ORF">WJX73_000713</name>
</gene>
<organism evidence="1 2">
    <name type="scientific">Symbiochloris irregularis</name>
    <dbReference type="NCBI Taxonomy" id="706552"/>
    <lineage>
        <taxon>Eukaryota</taxon>
        <taxon>Viridiplantae</taxon>
        <taxon>Chlorophyta</taxon>
        <taxon>core chlorophytes</taxon>
        <taxon>Trebouxiophyceae</taxon>
        <taxon>Trebouxiales</taxon>
        <taxon>Trebouxiaceae</taxon>
        <taxon>Symbiochloris</taxon>
    </lineage>
</organism>
<evidence type="ECO:0000313" key="1">
    <source>
        <dbReference type="EMBL" id="KAK9803512.1"/>
    </source>
</evidence>
<reference evidence="1 2" key="1">
    <citation type="journal article" date="2024" name="Nat. Commun.">
        <title>Phylogenomics reveals the evolutionary origins of lichenization in chlorophyte algae.</title>
        <authorList>
            <person name="Puginier C."/>
            <person name="Libourel C."/>
            <person name="Otte J."/>
            <person name="Skaloud P."/>
            <person name="Haon M."/>
            <person name="Grisel S."/>
            <person name="Petersen M."/>
            <person name="Berrin J.G."/>
            <person name="Delaux P.M."/>
            <person name="Dal Grande F."/>
            <person name="Keller J."/>
        </authorList>
    </citation>
    <scope>NUCLEOTIDE SEQUENCE [LARGE SCALE GENOMIC DNA]</scope>
    <source>
        <strain evidence="1 2">SAG 2036</strain>
    </source>
</reference>